<protein>
    <recommendedName>
        <fullName evidence="2">HNH nuclease domain-containing protein</fullName>
    </recommendedName>
</protein>
<dbReference type="AlphaFoldDB" id="A0A177T8W0"/>
<evidence type="ECO:0000313" key="3">
    <source>
        <dbReference type="EMBL" id="KAE8244532.1"/>
    </source>
</evidence>
<dbReference type="InterPro" id="IPR003615">
    <property type="entry name" value="HNH_nuc"/>
</dbReference>
<feature type="region of interest" description="Disordered" evidence="1">
    <location>
        <begin position="427"/>
        <end position="455"/>
    </location>
</feature>
<comment type="caution">
    <text evidence="3">The sequence shown here is derived from an EMBL/GenBank/DDBJ whole genome shotgun (WGS) entry which is preliminary data.</text>
</comment>
<sequence>MSEPSASSSDEAALSNRLQASPATLWITISTQPLEKTEVGKNLTRLAAMNASCAVVILDVKPGTGANFVHQPYSVGETERQVCSATARLLSIQHILELALVFFGIRMKPSLLPDSPDKALWPYGNFRGAQIIRRRRPAQSTPIEPLEPWHMVMSLWDFVEPLSNLDVVIHIQMEQNPDLYLTENLALILSDLKTAWISYRTKNRGDQEKLEVASNSFEEQIPSAVCVITGSVSPVECCHIIPRTLPPEVVNAAFLSLFDSQNYNIRPHNAEPLFGTKSISFSSWASMDNGSFNGIRLTPTLHSLLDHEGRLSIISGHLYVFGTPGCDDESGFFEPACPSRGKARRTQTGMQQGNRNTLWVEQEQHEKLVRTYRCNVKPEQEATLNVNALLRFSRYHMCNQPVTIALFNRLRQKAQMEMRPHLVVPSTAVGSRIVPPQDSGSNHSEDWDEEEEQIEQDQYDRFCHDTTALAVVYAALSTAPHCVMER</sequence>
<evidence type="ECO:0000259" key="2">
    <source>
        <dbReference type="Pfam" id="PF13391"/>
    </source>
</evidence>
<proteinExistence type="predicted"/>
<feature type="domain" description="HNH nuclease" evidence="2">
    <location>
        <begin position="226"/>
        <end position="307"/>
    </location>
</feature>
<reference evidence="3" key="2">
    <citation type="journal article" date="2019" name="IMA Fungus">
        <title>Genome sequencing and comparison of five Tilletia species to identify candidate genes for the detection of regulated species infecting wheat.</title>
        <authorList>
            <person name="Nguyen H.D.T."/>
            <person name="Sultana T."/>
            <person name="Kesanakurti P."/>
            <person name="Hambleton S."/>
        </authorList>
    </citation>
    <scope>NUCLEOTIDE SEQUENCE</scope>
    <source>
        <strain evidence="3">DAOMC 236416</strain>
    </source>
</reference>
<dbReference type="EMBL" id="LWDF02000633">
    <property type="protein sequence ID" value="KAE8244532.1"/>
    <property type="molecule type" value="Genomic_DNA"/>
</dbReference>
<name>A0A177T8W0_9BASI</name>
<evidence type="ECO:0000313" key="4">
    <source>
        <dbReference type="Proteomes" id="UP000077521"/>
    </source>
</evidence>
<reference evidence="3" key="1">
    <citation type="submission" date="2016-04" db="EMBL/GenBank/DDBJ databases">
        <authorList>
            <person name="Nguyen H.D."/>
            <person name="Samba Siva P."/>
            <person name="Cullis J."/>
            <person name="Levesque C.A."/>
            <person name="Hambleton S."/>
        </authorList>
    </citation>
    <scope>NUCLEOTIDE SEQUENCE</scope>
    <source>
        <strain evidence="3">DAOMC 236416</strain>
    </source>
</reference>
<dbReference type="Pfam" id="PF13391">
    <property type="entry name" value="HNH_2"/>
    <property type="match status" value="1"/>
</dbReference>
<accession>A0A177T8W0</accession>
<evidence type="ECO:0000256" key="1">
    <source>
        <dbReference type="SAM" id="MobiDB-lite"/>
    </source>
</evidence>
<gene>
    <name evidence="3" type="ORF">A4X13_0g6520</name>
</gene>
<organism evidence="3 4">
    <name type="scientific">Tilletia indica</name>
    <dbReference type="NCBI Taxonomy" id="43049"/>
    <lineage>
        <taxon>Eukaryota</taxon>
        <taxon>Fungi</taxon>
        <taxon>Dikarya</taxon>
        <taxon>Basidiomycota</taxon>
        <taxon>Ustilaginomycotina</taxon>
        <taxon>Exobasidiomycetes</taxon>
        <taxon>Tilletiales</taxon>
        <taxon>Tilletiaceae</taxon>
        <taxon>Tilletia</taxon>
    </lineage>
</organism>
<dbReference type="Proteomes" id="UP000077521">
    <property type="component" value="Unassembled WGS sequence"/>
</dbReference>
<keyword evidence="4" id="KW-1185">Reference proteome</keyword>
<feature type="compositionally biased region" description="Acidic residues" evidence="1">
    <location>
        <begin position="446"/>
        <end position="455"/>
    </location>
</feature>